<dbReference type="CDD" id="cd00685">
    <property type="entry name" value="Trans_IPPS_HT"/>
    <property type="match status" value="1"/>
</dbReference>
<organism evidence="7 8">
    <name type="scientific">Longibacter salinarum</name>
    <dbReference type="NCBI Taxonomy" id="1850348"/>
    <lineage>
        <taxon>Bacteria</taxon>
        <taxon>Pseudomonadati</taxon>
        <taxon>Rhodothermota</taxon>
        <taxon>Rhodothermia</taxon>
        <taxon>Rhodothermales</taxon>
        <taxon>Salisaetaceae</taxon>
        <taxon>Longibacter</taxon>
    </lineage>
</organism>
<dbReference type="RefSeq" id="WP_098074054.1">
    <property type="nucleotide sequence ID" value="NZ_PDEQ01000001.1"/>
</dbReference>
<evidence type="ECO:0000256" key="1">
    <source>
        <dbReference type="ARBA" id="ARBA00001946"/>
    </source>
</evidence>
<keyword evidence="8" id="KW-1185">Reference proteome</keyword>
<dbReference type="OrthoDB" id="9805316at2"/>
<proteinExistence type="inferred from homology"/>
<evidence type="ECO:0000256" key="4">
    <source>
        <dbReference type="ARBA" id="ARBA00022723"/>
    </source>
</evidence>
<sequence length="329" mass="36301">MIESPPDSKDRVDALRNRIDEALIDALKDRGPDLMYDPIRYVLRGGGKRVRPVLLTLVAQCYGADLDDVIDVALAVEVFHNFTLVHDDIMDDADERRGRASVHIKWDEGTAILAGDLMLALSYELLTANEALPARPLLAVYNRMVEQLCVGQRLDTHFETQDDVSVDDYLEMIDGKTAALLSACFELGAIAGGAPKDHVSTLSKAGRAAGRAFQIQDDLLDVTADSERWGKAVGGDLQNGKRTYVTLKALEIADGDDRVWFARLLDGGILASEVPEARQRMERLGVFDEARAAVQSYTEDAFERLSVLPEGAARSHLQWLLETLQARSH</sequence>
<protein>
    <submittedName>
        <fullName evidence="7">Polyprenyl synthetase</fullName>
    </submittedName>
</protein>
<evidence type="ECO:0000256" key="3">
    <source>
        <dbReference type="ARBA" id="ARBA00022679"/>
    </source>
</evidence>
<name>A0A2A8D2J4_9BACT</name>
<dbReference type="AlphaFoldDB" id="A0A2A8D2J4"/>
<dbReference type="InterPro" id="IPR000092">
    <property type="entry name" value="Polyprenyl_synt"/>
</dbReference>
<dbReference type="Gene3D" id="1.10.600.10">
    <property type="entry name" value="Farnesyl Diphosphate Synthase"/>
    <property type="match status" value="1"/>
</dbReference>
<dbReference type="GO" id="GO:0008299">
    <property type="term" value="P:isoprenoid biosynthetic process"/>
    <property type="evidence" value="ECO:0007669"/>
    <property type="project" value="InterPro"/>
</dbReference>
<dbReference type="GO" id="GO:0004659">
    <property type="term" value="F:prenyltransferase activity"/>
    <property type="evidence" value="ECO:0007669"/>
    <property type="project" value="InterPro"/>
</dbReference>
<accession>A0A2A8D2J4</accession>
<dbReference type="PROSITE" id="PS00723">
    <property type="entry name" value="POLYPRENYL_SYNTHASE_1"/>
    <property type="match status" value="1"/>
</dbReference>
<reference evidence="7 8" key="1">
    <citation type="submission" date="2017-10" db="EMBL/GenBank/DDBJ databases">
        <title>Draft genome of Longibacter Salinarum.</title>
        <authorList>
            <person name="Goh K.M."/>
            <person name="Shamsir M.S."/>
            <person name="Lim S.W."/>
        </authorList>
    </citation>
    <scope>NUCLEOTIDE SEQUENCE [LARGE SCALE GENOMIC DNA]</scope>
    <source>
        <strain evidence="7 8">KCTC 52045</strain>
    </source>
</reference>
<comment type="caution">
    <text evidence="7">The sequence shown here is derived from an EMBL/GenBank/DDBJ whole genome shotgun (WGS) entry which is preliminary data.</text>
</comment>
<dbReference type="InterPro" id="IPR008949">
    <property type="entry name" value="Isoprenoid_synthase_dom_sf"/>
</dbReference>
<gene>
    <name evidence="7" type="ORF">CRI94_02410</name>
</gene>
<comment type="cofactor">
    <cofactor evidence="1">
        <name>Mg(2+)</name>
        <dbReference type="ChEBI" id="CHEBI:18420"/>
    </cofactor>
</comment>
<evidence type="ECO:0000313" key="7">
    <source>
        <dbReference type="EMBL" id="PEN15156.1"/>
    </source>
</evidence>
<dbReference type="EMBL" id="PDEQ01000001">
    <property type="protein sequence ID" value="PEN15156.1"/>
    <property type="molecule type" value="Genomic_DNA"/>
</dbReference>
<evidence type="ECO:0000313" key="8">
    <source>
        <dbReference type="Proteomes" id="UP000220102"/>
    </source>
</evidence>
<dbReference type="Proteomes" id="UP000220102">
    <property type="component" value="Unassembled WGS sequence"/>
</dbReference>
<keyword evidence="5" id="KW-0460">Magnesium</keyword>
<evidence type="ECO:0000256" key="2">
    <source>
        <dbReference type="ARBA" id="ARBA00006706"/>
    </source>
</evidence>
<evidence type="ECO:0000256" key="6">
    <source>
        <dbReference type="RuleBase" id="RU004466"/>
    </source>
</evidence>
<keyword evidence="3 6" id="KW-0808">Transferase</keyword>
<dbReference type="PANTHER" id="PTHR12001:SF85">
    <property type="entry name" value="SHORT CHAIN ISOPRENYL DIPHOSPHATE SYNTHASE"/>
    <property type="match status" value="1"/>
</dbReference>
<dbReference type="SUPFAM" id="SSF48576">
    <property type="entry name" value="Terpenoid synthases"/>
    <property type="match status" value="1"/>
</dbReference>
<dbReference type="SFLD" id="SFLDG01017">
    <property type="entry name" value="Polyprenyl_Transferase_Like"/>
    <property type="match status" value="1"/>
</dbReference>
<dbReference type="SFLD" id="SFLDS00005">
    <property type="entry name" value="Isoprenoid_Synthase_Type_I"/>
    <property type="match status" value="1"/>
</dbReference>
<dbReference type="GO" id="GO:0046872">
    <property type="term" value="F:metal ion binding"/>
    <property type="evidence" value="ECO:0007669"/>
    <property type="project" value="UniProtKB-KW"/>
</dbReference>
<comment type="similarity">
    <text evidence="2 6">Belongs to the FPP/GGPP synthase family.</text>
</comment>
<keyword evidence="4" id="KW-0479">Metal-binding</keyword>
<dbReference type="InterPro" id="IPR033749">
    <property type="entry name" value="Polyprenyl_synt_CS"/>
</dbReference>
<dbReference type="Pfam" id="PF00348">
    <property type="entry name" value="polyprenyl_synt"/>
    <property type="match status" value="1"/>
</dbReference>
<dbReference type="PANTHER" id="PTHR12001">
    <property type="entry name" value="GERANYLGERANYL PYROPHOSPHATE SYNTHASE"/>
    <property type="match status" value="1"/>
</dbReference>
<evidence type="ECO:0000256" key="5">
    <source>
        <dbReference type="ARBA" id="ARBA00022842"/>
    </source>
</evidence>